<comment type="caution">
    <text evidence="2">The sequence shown here is derived from an EMBL/GenBank/DDBJ whole genome shotgun (WGS) entry which is preliminary data.</text>
</comment>
<feature type="compositionally biased region" description="Pro residues" evidence="1">
    <location>
        <begin position="64"/>
        <end position="77"/>
    </location>
</feature>
<dbReference type="Proteomes" id="UP000191672">
    <property type="component" value="Unassembled WGS sequence"/>
</dbReference>
<gene>
    <name evidence="2" type="ORF">PENANT_c006G06515</name>
</gene>
<evidence type="ECO:0000313" key="3">
    <source>
        <dbReference type="Proteomes" id="UP000191672"/>
    </source>
</evidence>
<reference evidence="3" key="1">
    <citation type="journal article" date="2017" name="Nat. Microbiol.">
        <title>Global analysis of biosynthetic gene clusters reveals vast potential of secondary metabolite production in Penicillium species.</title>
        <authorList>
            <person name="Nielsen J.C."/>
            <person name="Grijseels S."/>
            <person name="Prigent S."/>
            <person name="Ji B."/>
            <person name="Dainat J."/>
            <person name="Nielsen K.F."/>
            <person name="Frisvad J.C."/>
            <person name="Workman M."/>
            <person name="Nielsen J."/>
        </authorList>
    </citation>
    <scope>NUCLEOTIDE SEQUENCE [LARGE SCALE GENOMIC DNA]</scope>
    <source>
        <strain evidence="3">IBT 31811</strain>
    </source>
</reference>
<feature type="compositionally biased region" description="Basic and acidic residues" evidence="1">
    <location>
        <begin position="360"/>
        <end position="371"/>
    </location>
</feature>
<feature type="compositionally biased region" description="Pro residues" evidence="1">
    <location>
        <begin position="319"/>
        <end position="328"/>
    </location>
</feature>
<feature type="compositionally biased region" description="Low complexity" evidence="1">
    <location>
        <begin position="168"/>
        <end position="178"/>
    </location>
</feature>
<feature type="compositionally biased region" description="Polar residues" evidence="1">
    <location>
        <begin position="411"/>
        <end position="444"/>
    </location>
</feature>
<dbReference type="STRING" id="416450.A0A1V6QDD0"/>
<feature type="compositionally biased region" description="Low complexity" evidence="1">
    <location>
        <begin position="301"/>
        <end position="318"/>
    </location>
</feature>
<feature type="region of interest" description="Disordered" evidence="1">
    <location>
        <begin position="168"/>
        <end position="444"/>
    </location>
</feature>
<evidence type="ECO:0000256" key="1">
    <source>
        <dbReference type="SAM" id="MobiDB-lite"/>
    </source>
</evidence>
<sequence length="444" mass="48822">MNLTPRSQTGNNLHDSRKRHKRPRQSPIKPESPDENHRFPKLALSMGSHQNDLVPPSGLHRLPRPPTLPNPLPPPPAGWQGEQMTEWLRAKAEEDRRKQAEERTQQESLILEQRRIEQSMLADCLRAGVPPHFLPLIFAAFQHTSAAVQGAATVPPLSSVPEFQHLSAATRAAQAPAQSQPPPQALVQSQTPSFPAPVQQQSYQGPISSMIPPSQAQQPAQAQAQPVQQSPGFRHSFPIIGPDSRLPRSTEPQGQSQSYGARYMTTAPPHFPPPPSWAWDYRQPPPLSFHHWTPPESLPAQSQSQSQSQNPTIPAHDPSAPPKPPASTPCPEQNSPVHKRKDERPHQKVPPPSSRIPDSSTRRQDSSDSSRRIWSQSHRRQTSDVSSTGAHGNDEGESSEQHSELTPVPTDLSSIHNTSDSARGTSQSIQDPNVGSQNASSTRQ</sequence>
<feature type="compositionally biased region" description="Polar residues" evidence="1">
    <location>
        <begin position="1"/>
        <end position="13"/>
    </location>
</feature>
<feature type="compositionally biased region" description="Low complexity" evidence="1">
    <location>
        <begin position="206"/>
        <end position="231"/>
    </location>
</feature>
<proteinExistence type="predicted"/>
<evidence type="ECO:0000313" key="2">
    <source>
        <dbReference type="EMBL" id="OQD87211.1"/>
    </source>
</evidence>
<keyword evidence="3" id="KW-1185">Reference proteome</keyword>
<dbReference type="EMBL" id="MDYN01000006">
    <property type="protein sequence ID" value="OQD87211.1"/>
    <property type="molecule type" value="Genomic_DNA"/>
</dbReference>
<protein>
    <submittedName>
        <fullName evidence="2">Uncharacterized protein</fullName>
    </submittedName>
</protein>
<accession>A0A1V6QDD0</accession>
<name>A0A1V6QDD0_9EURO</name>
<dbReference type="OrthoDB" id="20105at2759"/>
<feature type="region of interest" description="Disordered" evidence="1">
    <location>
        <begin position="1"/>
        <end position="85"/>
    </location>
</feature>
<feature type="compositionally biased region" description="Polar residues" evidence="1">
    <location>
        <begin position="250"/>
        <end position="259"/>
    </location>
</feature>
<organism evidence="2 3">
    <name type="scientific">Penicillium antarcticum</name>
    <dbReference type="NCBI Taxonomy" id="416450"/>
    <lineage>
        <taxon>Eukaryota</taxon>
        <taxon>Fungi</taxon>
        <taxon>Dikarya</taxon>
        <taxon>Ascomycota</taxon>
        <taxon>Pezizomycotina</taxon>
        <taxon>Eurotiomycetes</taxon>
        <taxon>Eurotiomycetidae</taxon>
        <taxon>Eurotiales</taxon>
        <taxon>Aspergillaceae</taxon>
        <taxon>Penicillium</taxon>
    </lineage>
</organism>
<dbReference type="AlphaFoldDB" id="A0A1V6QDD0"/>